<comment type="catalytic activity">
    <reaction evidence="3">
        <text>N-acetyl-D-muramate 6-phosphate + H2O = N-acetyl-D-glucosamine 6-phosphate + (R)-lactate</text>
        <dbReference type="Rhea" id="RHEA:26410"/>
        <dbReference type="ChEBI" id="CHEBI:15377"/>
        <dbReference type="ChEBI" id="CHEBI:16004"/>
        <dbReference type="ChEBI" id="CHEBI:57513"/>
        <dbReference type="ChEBI" id="CHEBI:58722"/>
        <dbReference type="EC" id="4.2.1.126"/>
    </reaction>
</comment>
<evidence type="ECO:0000259" key="4">
    <source>
        <dbReference type="PROSITE" id="PS51464"/>
    </source>
</evidence>
<dbReference type="PANTHER" id="PTHR10088:SF5">
    <property type="entry name" value="N-ACETYLMURAMIC ACID 6-PHOSPHATE ETHERASE"/>
    <property type="match status" value="1"/>
</dbReference>
<feature type="active site" evidence="3">
    <location>
        <position position="121"/>
    </location>
</feature>
<protein>
    <recommendedName>
        <fullName evidence="3">N-acetylmuramic acid 6-phosphate etherase</fullName>
        <shortName evidence="3">MurNAc-6-P etherase</shortName>
        <ecNumber evidence="3">4.2.1.126</ecNumber>
    </recommendedName>
    <alternativeName>
        <fullName evidence="3">N-acetylmuramic acid 6-phosphate hydrolase</fullName>
    </alternativeName>
    <alternativeName>
        <fullName evidence="3">N-acetylmuramic acid 6-phosphate lyase</fullName>
    </alternativeName>
</protein>
<dbReference type="NCBIfam" id="NF003915">
    <property type="entry name" value="PRK05441.1"/>
    <property type="match status" value="1"/>
</dbReference>
<comment type="pathway">
    <text evidence="3">Cell wall biogenesis; peptidoglycan recycling.</text>
</comment>
<dbReference type="EC" id="4.2.1.126" evidence="3"/>
<dbReference type="NCBIfam" id="NF009222">
    <property type="entry name" value="PRK12570.1"/>
    <property type="match status" value="1"/>
</dbReference>
<dbReference type="HAMAP" id="MF_00068">
    <property type="entry name" value="MurQ"/>
    <property type="match status" value="1"/>
</dbReference>
<dbReference type="PROSITE" id="PS51464">
    <property type="entry name" value="SIS"/>
    <property type="match status" value="1"/>
</dbReference>
<comment type="function">
    <text evidence="3">Specifically catalyzes the cleavage of the D-lactyl ether substituent of MurNAc 6-phosphate, producing GlcNAc 6-phosphate and D-lactate. Together with AnmK, is also required for the utilization of anhydro-N-acetylmuramic acid (anhMurNAc) either imported from the medium or derived from its own cell wall murein, and thus plays a role in cell wall recycling.</text>
</comment>
<dbReference type="EMBL" id="JBHRSW010000036">
    <property type="protein sequence ID" value="MFC3122845.1"/>
    <property type="molecule type" value="Genomic_DNA"/>
</dbReference>
<dbReference type="PANTHER" id="PTHR10088">
    <property type="entry name" value="GLUCOKINASE REGULATORY PROTEIN"/>
    <property type="match status" value="1"/>
</dbReference>
<reference evidence="6" key="1">
    <citation type="journal article" date="2019" name="Int. J. Syst. Evol. Microbiol.">
        <title>The Global Catalogue of Microorganisms (GCM) 10K type strain sequencing project: providing services to taxonomists for standard genome sequencing and annotation.</title>
        <authorList>
            <consortium name="The Broad Institute Genomics Platform"/>
            <consortium name="The Broad Institute Genome Sequencing Center for Infectious Disease"/>
            <person name="Wu L."/>
            <person name="Ma J."/>
        </authorList>
    </citation>
    <scope>NUCLEOTIDE SEQUENCE [LARGE SCALE GENOMIC DNA]</scope>
    <source>
        <strain evidence="6">KCTC 52473</strain>
    </source>
</reference>
<evidence type="ECO:0000313" key="6">
    <source>
        <dbReference type="Proteomes" id="UP001595478"/>
    </source>
</evidence>
<gene>
    <name evidence="3 5" type="primary">murQ</name>
    <name evidence="5" type="ORF">ACFOHL_14565</name>
</gene>
<dbReference type="Proteomes" id="UP001595478">
    <property type="component" value="Unassembled WGS sequence"/>
</dbReference>
<proteinExistence type="inferred from homology"/>
<evidence type="ECO:0000256" key="3">
    <source>
        <dbReference type="HAMAP-Rule" id="MF_00068"/>
    </source>
</evidence>
<accession>A0ABV7FVW8</accession>
<dbReference type="Pfam" id="PF20741">
    <property type="entry name" value="GKRP-like_C"/>
    <property type="match status" value="1"/>
</dbReference>
<evidence type="ECO:0000256" key="1">
    <source>
        <dbReference type="ARBA" id="ARBA00023239"/>
    </source>
</evidence>
<comment type="caution">
    <text evidence="5">The sequence shown here is derived from an EMBL/GenBank/DDBJ whole genome shotgun (WGS) entry which is preliminary data.</text>
</comment>
<dbReference type="PROSITE" id="PS01272">
    <property type="entry name" value="GCKR"/>
    <property type="match status" value="1"/>
</dbReference>
<dbReference type="InterPro" id="IPR001347">
    <property type="entry name" value="SIS_dom"/>
</dbReference>
<comment type="similarity">
    <text evidence="3">Belongs to the GCKR-like family. MurNAc-6-P etherase subfamily.</text>
</comment>
<comment type="pathway">
    <text evidence="3">Amino-sugar metabolism; 1,6-anhydro-N-acetylmuramate degradation.</text>
</comment>
<dbReference type="SUPFAM" id="SSF53697">
    <property type="entry name" value="SIS domain"/>
    <property type="match status" value="1"/>
</dbReference>
<evidence type="ECO:0000256" key="2">
    <source>
        <dbReference type="ARBA" id="ARBA00023277"/>
    </source>
</evidence>
<keyword evidence="2 3" id="KW-0119">Carbohydrate metabolism</keyword>
<dbReference type="RefSeq" id="WP_376920975.1">
    <property type="nucleotide sequence ID" value="NZ_JBHRSW010000036.1"/>
</dbReference>
<keyword evidence="1 3" id="KW-0456">Lyase</keyword>
<comment type="miscellaneous">
    <text evidence="3">A lyase-type mechanism (elimination/hydration) is suggested for the cleavage of the lactyl ether bond of MurNAc 6-phosphate, with the formation of an alpha,beta-unsaturated aldehyde intermediate with (E)-stereochemistry, followed by the syn addition of water to give product.</text>
</comment>
<dbReference type="InterPro" id="IPR040190">
    <property type="entry name" value="MURQ/GCKR"/>
</dbReference>
<dbReference type="InterPro" id="IPR005486">
    <property type="entry name" value="Glucokinase_regulatory_CS"/>
</dbReference>
<dbReference type="GO" id="GO:0016829">
    <property type="term" value="F:lyase activity"/>
    <property type="evidence" value="ECO:0007669"/>
    <property type="project" value="UniProtKB-KW"/>
</dbReference>
<feature type="domain" description="SIS" evidence="4">
    <location>
        <begin position="62"/>
        <end position="225"/>
    </location>
</feature>
<dbReference type="CDD" id="cd05007">
    <property type="entry name" value="SIS_Etherase"/>
    <property type="match status" value="1"/>
</dbReference>
<comment type="subunit">
    <text evidence="3">Homodimer.</text>
</comment>
<feature type="active site" description="Proton donor" evidence="3">
    <location>
        <position position="90"/>
    </location>
</feature>
<dbReference type="InterPro" id="IPR046348">
    <property type="entry name" value="SIS_dom_sf"/>
</dbReference>
<dbReference type="Pfam" id="PF22645">
    <property type="entry name" value="GKRP_SIS_N"/>
    <property type="match status" value="1"/>
</dbReference>
<sequence length="317" mass="33436">MDNKQLINELETLVSEGRNPDTMDLDSLSTASLLQCINREDKKVPLAVEAALPEIEKAVELVVDAISSGGRLIYIGAGTSGRLGVLDAVECRPTFSVPDDLVVGLIAGGEQALIHAIEGAEDNEQAGVRDLQSIHLTKNDVVVGIAASGRTPYVIGGLNYANSLSCPTVCVVCNPNAPLLDIARVGICAEVGPECLSGSTRMKSGTAQKLILNMISTASMVKLGKVYQNLMVDLNATNKKLVARAIRIVMQATQCNHSTAEKALVAADNQAKAAILMILANCNFEDAKRLLSANTGRLNEALNSQIQPPTAQGNHKG</sequence>
<dbReference type="InterPro" id="IPR005488">
    <property type="entry name" value="Etherase_MurQ"/>
</dbReference>
<name>A0ABV7FVW8_9ALTE</name>
<evidence type="ECO:0000313" key="5">
    <source>
        <dbReference type="EMBL" id="MFC3122845.1"/>
    </source>
</evidence>
<dbReference type="Gene3D" id="1.10.8.1080">
    <property type="match status" value="1"/>
</dbReference>
<organism evidence="5 6">
    <name type="scientific">Agaribacter flavus</name>
    <dbReference type="NCBI Taxonomy" id="1902781"/>
    <lineage>
        <taxon>Bacteria</taxon>
        <taxon>Pseudomonadati</taxon>
        <taxon>Pseudomonadota</taxon>
        <taxon>Gammaproteobacteria</taxon>
        <taxon>Alteromonadales</taxon>
        <taxon>Alteromonadaceae</taxon>
        <taxon>Agaribacter</taxon>
    </lineage>
</organism>
<dbReference type="Gene3D" id="3.40.50.10490">
    <property type="entry name" value="Glucose-6-phosphate isomerase like protein, domain 1"/>
    <property type="match status" value="1"/>
</dbReference>
<comment type="pathway">
    <text evidence="3">Amino-sugar metabolism; N-acetylmuramate degradation.</text>
</comment>
<dbReference type="NCBIfam" id="TIGR00274">
    <property type="entry name" value="N-acetylmuramic acid 6-phosphate etherase"/>
    <property type="match status" value="1"/>
</dbReference>
<keyword evidence="6" id="KW-1185">Reference proteome</keyword>